<accession>A0A7G9B1C3</accession>
<sequence>MNSSFCVAVHALVYLNHKACMLSSEDLAENICTNPARVRKVMSALKKAGLVYTKEGSVGGYQFTGDPEHLTLDRVADALSVRFVESSWRSGDSDMECLVASGMADLMDELYLDLDARCKERLAQISIADLDHRIFSTRRQKESERSMV</sequence>
<dbReference type="GO" id="GO:0003700">
    <property type="term" value="F:DNA-binding transcription factor activity"/>
    <property type="evidence" value="ECO:0007669"/>
    <property type="project" value="TreeGrafter"/>
</dbReference>
<dbReference type="RefSeq" id="WP_187331945.1">
    <property type="nucleotide sequence ID" value="NZ_CP060490.1"/>
</dbReference>
<dbReference type="InterPro" id="IPR036390">
    <property type="entry name" value="WH_DNA-bd_sf"/>
</dbReference>
<gene>
    <name evidence="1" type="ORF">H8790_07565</name>
</gene>
<organism evidence="1 2">
    <name type="scientific">Oscillibacter hominis</name>
    <dbReference type="NCBI Taxonomy" id="2763056"/>
    <lineage>
        <taxon>Bacteria</taxon>
        <taxon>Bacillati</taxon>
        <taxon>Bacillota</taxon>
        <taxon>Clostridia</taxon>
        <taxon>Eubacteriales</taxon>
        <taxon>Oscillospiraceae</taxon>
        <taxon>Oscillibacter</taxon>
    </lineage>
</organism>
<dbReference type="SUPFAM" id="SSF46785">
    <property type="entry name" value="Winged helix' DNA-binding domain"/>
    <property type="match status" value="1"/>
</dbReference>
<dbReference type="InterPro" id="IPR030489">
    <property type="entry name" value="TR_Rrf2-type_CS"/>
</dbReference>
<dbReference type="PROSITE" id="PS01332">
    <property type="entry name" value="HTH_RRF2_1"/>
    <property type="match status" value="1"/>
</dbReference>
<dbReference type="PROSITE" id="PS51197">
    <property type="entry name" value="HTH_RRF2_2"/>
    <property type="match status" value="1"/>
</dbReference>
<dbReference type="Gene3D" id="1.10.10.10">
    <property type="entry name" value="Winged helix-like DNA-binding domain superfamily/Winged helix DNA-binding domain"/>
    <property type="match status" value="1"/>
</dbReference>
<dbReference type="AlphaFoldDB" id="A0A7G9B1C3"/>
<name>A0A7G9B1C3_9FIRM</name>
<dbReference type="PANTHER" id="PTHR33221:SF15">
    <property type="entry name" value="HTH-TYPE TRANSCRIPTIONAL REGULATOR YWGB-RELATED"/>
    <property type="match status" value="1"/>
</dbReference>
<dbReference type="InterPro" id="IPR036388">
    <property type="entry name" value="WH-like_DNA-bd_sf"/>
</dbReference>
<dbReference type="KEGG" id="ohi:H8790_07565"/>
<protein>
    <submittedName>
        <fullName evidence="1">Rrf2 family transcriptional regulator</fullName>
    </submittedName>
</protein>
<dbReference type="InterPro" id="IPR000944">
    <property type="entry name" value="Tscrpt_reg_Rrf2"/>
</dbReference>
<dbReference type="Proteomes" id="UP000515960">
    <property type="component" value="Chromosome"/>
</dbReference>
<dbReference type="Pfam" id="PF02082">
    <property type="entry name" value="Rrf2"/>
    <property type="match status" value="1"/>
</dbReference>
<proteinExistence type="predicted"/>
<dbReference type="EMBL" id="CP060490">
    <property type="protein sequence ID" value="QNL43354.1"/>
    <property type="molecule type" value="Genomic_DNA"/>
</dbReference>
<reference evidence="1 2" key="1">
    <citation type="submission" date="2020-08" db="EMBL/GenBank/DDBJ databases">
        <authorList>
            <person name="Liu C."/>
            <person name="Sun Q."/>
        </authorList>
    </citation>
    <scope>NUCLEOTIDE SEQUENCE [LARGE SCALE GENOMIC DNA]</scope>
    <source>
        <strain evidence="1 2">NSJ-62</strain>
    </source>
</reference>
<keyword evidence="2" id="KW-1185">Reference proteome</keyword>
<dbReference type="PANTHER" id="PTHR33221">
    <property type="entry name" value="WINGED HELIX-TURN-HELIX TRANSCRIPTIONAL REGULATOR, RRF2 FAMILY"/>
    <property type="match status" value="1"/>
</dbReference>
<dbReference type="GO" id="GO:0005829">
    <property type="term" value="C:cytosol"/>
    <property type="evidence" value="ECO:0007669"/>
    <property type="project" value="TreeGrafter"/>
</dbReference>
<evidence type="ECO:0000313" key="2">
    <source>
        <dbReference type="Proteomes" id="UP000515960"/>
    </source>
</evidence>
<evidence type="ECO:0000313" key="1">
    <source>
        <dbReference type="EMBL" id="QNL43354.1"/>
    </source>
</evidence>